<feature type="compositionally biased region" description="Basic residues" evidence="3">
    <location>
        <begin position="60"/>
        <end position="70"/>
    </location>
</feature>
<comment type="caution">
    <text evidence="5">The sequence shown here is derived from an EMBL/GenBank/DDBJ whole genome shotgun (WGS) entry which is preliminary data.</text>
</comment>
<sequence length="689" mass="76336">MTRGHGLRQYRACVRCRSRKTRCDLQSLGEPGKPPCAKCVREGAECILAGSRRGGDFSHLRHGQHQKKRPRQDTTPSTSLADHASPRQTKAGEEPIHESLQNPYDALLILAHTAGRSGDSAHFERTAGAFSNQGHGDSVVVATGLGMPSSMAPSEAVGLDAPNSPPLGPGSNKMDDPRIRAYPPIENGTIEPALLVQLLHLYAKKYHPFCPIVPATVLRPERIQNTIDNEPFLLTSVLVVASKDQPDLVDLHKSIWNYMRQLILDVVLGMASIRNVGCVEGLLLLGEWTLLNQGHTDDGGEGAAWSILGLAVRLAYLLRLEDSSFKGNGGEVDASIQRERLAWTFIYLSDRQISIRMGQAFWCRGPALSARFTANDFPALQPRDPYDEDYASLIQAQVELTTLFGNAHDILFASRSRTAEIMMRGDYTKYVDDTSKALSAWKHAWRPLAVSPHLKSCLTLMQEYLRLYVNAFAFQAVLYRAWASNISSSDSNEIDNSRTTLVFPDSTMASPDARSIYEAVNAAETLLKIVVEDIDPEKHLRYMPARFYLYEIHSSVFLYKAHASGAISSGKHVQTASLMQRFISALKLAAVDENHIASRYAKLLDRLWFHRPEATLAADEHPETPNFEVKNPGMSDSLSMLGLDINRTQVTVFDDIGLQPFDCTDTMDGLFAIPPVFPWDQCGFLSNVT</sequence>
<protein>
    <recommendedName>
        <fullName evidence="4">Zn(2)-C6 fungal-type domain-containing protein</fullName>
    </recommendedName>
</protein>
<dbReference type="SMART" id="SM00906">
    <property type="entry name" value="Fungal_trans"/>
    <property type="match status" value="1"/>
</dbReference>
<reference evidence="5" key="1">
    <citation type="journal article" date="2021" name="Nat. Commun.">
        <title>Genetic determinants of endophytism in the Arabidopsis root mycobiome.</title>
        <authorList>
            <person name="Mesny F."/>
            <person name="Miyauchi S."/>
            <person name="Thiergart T."/>
            <person name="Pickel B."/>
            <person name="Atanasova L."/>
            <person name="Karlsson M."/>
            <person name="Huettel B."/>
            <person name="Barry K.W."/>
            <person name="Haridas S."/>
            <person name="Chen C."/>
            <person name="Bauer D."/>
            <person name="Andreopoulos W."/>
            <person name="Pangilinan J."/>
            <person name="LaButti K."/>
            <person name="Riley R."/>
            <person name="Lipzen A."/>
            <person name="Clum A."/>
            <person name="Drula E."/>
            <person name="Henrissat B."/>
            <person name="Kohler A."/>
            <person name="Grigoriev I.V."/>
            <person name="Martin F.M."/>
            <person name="Hacquard S."/>
        </authorList>
    </citation>
    <scope>NUCLEOTIDE SEQUENCE</scope>
    <source>
        <strain evidence="5">MPI-CAGE-AT-0021</strain>
    </source>
</reference>
<dbReference type="EMBL" id="JAGMUU010000016">
    <property type="protein sequence ID" value="KAH7136948.1"/>
    <property type="molecule type" value="Genomic_DNA"/>
</dbReference>
<dbReference type="InterPro" id="IPR052780">
    <property type="entry name" value="AAA_Catabolism_Regulators"/>
</dbReference>
<accession>A0A9P9EFZ1</accession>
<dbReference type="SUPFAM" id="SSF57701">
    <property type="entry name" value="Zn2/Cys6 DNA-binding domain"/>
    <property type="match status" value="1"/>
</dbReference>
<dbReference type="PANTHER" id="PTHR31644:SF1">
    <property type="entry name" value="ZN(II)2CYS6 TRANSCRIPTION FACTOR (EUROFUNG)"/>
    <property type="match status" value="1"/>
</dbReference>
<dbReference type="Proteomes" id="UP000717696">
    <property type="component" value="Unassembled WGS sequence"/>
</dbReference>
<dbReference type="PANTHER" id="PTHR31644">
    <property type="entry name" value="TRANSCRIPTIONAL ACTIVATOR ARO80-RELATED"/>
    <property type="match status" value="1"/>
</dbReference>
<feature type="region of interest" description="Disordered" evidence="3">
    <location>
        <begin position="151"/>
        <end position="176"/>
    </location>
</feature>
<evidence type="ECO:0000259" key="4">
    <source>
        <dbReference type="PROSITE" id="PS50048"/>
    </source>
</evidence>
<evidence type="ECO:0000256" key="2">
    <source>
        <dbReference type="ARBA" id="ARBA00023242"/>
    </source>
</evidence>
<evidence type="ECO:0000256" key="1">
    <source>
        <dbReference type="ARBA" id="ARBA00022723"/>
    </source>
</evidence>
<dbReference type="GO" id="GO:0003677">
    <property type="term" value="F:DNA binding"/>
    <property type="evidence" value="ECO:0007669"/>
    <property type="project" value="InterPro"/>
</dbReference>
<dbReference type="CDD" id="cd00067">
    <property type="entry name" value="GAL4"/>
    <property type="match status" value="1"/>
</dbReference>
<dbReference type="GO" id="GO:0000981">
    <property type="term" value="F:DNA-binding transcription factor activity, RNA polymerase II-specific"/>
    <property type="evidence" value="ECO:0007669"/>
    <property type="project" value="InterPro"/>
</dbReference>
<dbReference type="PROSITE" id="PS50048">
    <property type="entry name" value="ZN2_CY6_FUNGAL_2"/>
    <property type="match status" value="1"/>
</dbReference>
<dbReference type="GO" id="GO:0005634">
    <property type="term" value="C:nucleus"/>
    <property type="evidence" value="ECO:0007669"/>
    <property type="project" value="TreeGrafter"/>
</dbReference>
<keyword evidence="1" id="KW-0479">Metal-binding</keyword>
<name>A0A9P9EFZ1_9HYPO</name>
<gene>
    <name evidence="5" type="ORF">B0J13DRAFT_506726</name>
</gene>
<feature type="region of interest" description="Disordered" evidence="3">
    <location>
        <begin position="54"/>
        <end position="96"/>
    </location>
</feature>
<keyword evidence="6" id="KW-1185">Reference proteome</keyword>
<dbReference type="Gene3D" id="4.10.240.10">
    <property type="entry name" value="Zn(2)-C6 fungal-type DNA-binding domain"/>
    <property type="match status" value="1"/>
</dbReference>
<dbReference type="GO" id="GO:0006351">
    <property type="term" value="P:DNA-templated transcription"/>
    <property type="evidence" value="ECO:0007669"/>
    <property type="project" value="InterPro"/>
</dbReference>
<dbReference type="GO" id="GO:0008270">
    <property type="term" value="F:zinc ion binding"/>
    <property type="evidence" value="ECO:0007669"/>
    <property type="project" value="InterPro"/>
</dbReference>
<dbReference type="CDD" id="cd12148">
    <property type="entry name" value="fungal_TF_MHR"/>
    <property type="match status" value="1"/>
</dbReference>
<dbReference type="InterPro" id="IPR036864">
    <property type="entry name" value="Zn2-C6_fun-type_DNA-bd_sf"/>
</dbReference>
<dbReference type="Pfam" id="PF00172">
    <property type="entry name" value="Zn_clus"/>
    <property type="match status" value="1"/>
</dbReference>
<evidence type="ECO:0000256" key="3">
    <source>
        <dbReference type="SAM" id="MobiDB-lite"/>
    </source>
</evidence>
<feature type="domain" description="Zn(2)-C6 fungal-type" evidence="4">
    <location>
        <begin position="12"/>
        <end position="48"/>
    </location>
</feature>
<evidence type="ECO:0000313" key="5">
    <source>
        <dbReference type="EMBL" id="KAH7136948.1"/>
    </source>
</evidence>
<dbReference type="SMART" id="SM00066">
    <property type="entry name" value="GAL4"/>
    <property type="match status" value="1"/>
</dbReference>
<organism evidence="5 6">
    <name type="scientific">Dactylonectria estremocensis</name>
    <dbReference type="NCBI Taxonomy" id="1079267"/>
    <lineage>
        <taxon>Eukaryota</taxon>
        <taxon>Fungi</taxon>
        <taxon>Dikarya</taxon>
        <taxon>Ascomycota</taxon>
        <taxon>Pezizomycotina</taxon>
        <taxon>Sordariomycetes</taxon>
        <taxon>Hypocreomycetidae</taxon>
        <taxon>Hypocreales</taxon>
        <taxon>Nectriaceae</taxon>
        <taxon>Dactylonectria</taxon>
    </lineage>
</organism>
<dbReference type="PROSITE" id="PS00463">
    <property type="entry name" value="ZN2_CY6_FUNGAL_1"/>
    <property type="match status" value="1"/>
</dbReference>
<evidence type="ECO:0000313" key="6">
    <source>
        <dbReference type="Proteomes" id="UP000717696"/>
    </source>
</evidence>
<dbReference type="OrthoDB" id="5818554at2759"/>
<dbReference type="InterPro" id="IPR007219">
    <property type="entry name" value="XnlR_reg_dom"/>
</dbReference>
<keyword evidence="2" id="KW-0539">Nucleus</keyword>
<dbReference type="AlphaFoldDB" id="A0A9P9EFZ1"/>
<proteinExistence type="predicted"/>
<dbReference type="InterPro" id="IPR001138">
    <property type="entry name" value="Zn2Cys6_DnaBD"/>
</dbReference>